<dbReference type="InterPro" id="IPR036249">
    <property type="entry name" value="Thioredoxin-like_sf"/>
</dbReference>
<dbReference type="Pfam" id="PF13409">
    <property type="entry name" value="GST_N_2"/>
    <property type="match status" value="1"/>
</dbReference>
<dbReference type="GO" id="GO:0016740">
    <property type="term" value="F:transferase activity"/>
    <property type="evidence" value="ECO:0007669"/>
    <property type="project" value="UniProtKB-KW"/>
</dbReference>
<reference evidence="2 3" key="1">
    <citation type="submission" date="2018-07" db="EMBL/GenBank/DDBJ databases">
        <title>Dyella tabacisoli L4-6T, whole genome shotgun sequence.</title>
        <authorList>
            <person name="Zhou X.-K."/>
            <person name="Li W.-J."/>
            <person name="Duan Y.-Q."/>
        </authorList>
    </citation>
    <scope>NUCLEOTIDE SEQUENCE [LARGE SCALE GENOMIC DNA]</scope>
    <source>
        <strain evidence="2 3">L4-6</strain>
    </source>
</reference>
<dbReference type="InterPro" id="IPR036282">
    <property type="entry name" value="Glutathione-S-Trfase_C_sf"/>
</dbReference>
<dbReference type="Proteomes" id="UP000253782">
    <property type="component" value="Unassembled WGS sequence"/>
</dbReference>
<protein>
    <submittedName>
        <fullName evidence="2">Glutathione S-transferase family protein</fullName>
    </submittedName>
</protein>
<dbReference type="InterPro" id="IPR004045">
    <property type="entry name" value="Glutathione_S-Trfase_N"/>
</dbReference>
<dbReference type="EMBL" id="QQAH01000001">
    <property type="protein sequence ID" value="RDD83264.1"/>
    <property type="molecule type" value="Genomic_DNA"/>
</dbReference>
<feature type="domain" description="GST N-terminal" evidence="1">
    <location>
        <begin position="1"/>
        <end position="82"/>
    </location>
</feature>
<proteinExistence type="predicted"/>
<dbReference type="PROSITE" id="PS50404">
    <property type="entry name" value="GST_NTER"/>
    <property type="match status" value="1"/>
</dbReference>
<gene>
    <name evidence="2" type="ORF">DVJ77_01285</name>
</gene>
<keyword evidence="3" id="KW-1185">Reference proteome</keyword>
<dbReference type="RefSeq" id="WP_114843656.1">
    <property type="nucleotide sequence ID" value="NZ_JBHSPE010000001.1"/>
</dbReference>
<dbReference type="InterPro" id="IPR050983">
    <property type="entry name" value="GST_Omega/HSP26"/>
</dbReference>
<dbReference type="Gene3D" id="1.20.1050.10">
    <property type="match status" value="1"/>
</dbReference>
<sequence length="205" mass="23254">MKLLYQTHSPYARKALVFAYEVGIAEQIEVVHHETSPTQRNKQVFAENPLGKVPVLVRPGLSSIFDSDVICAYFDTLHGGRKLIPTEGEARWQALRVQAVAQGLADAGINVRWETIRRPEALRYAPLRDGYIEKLIASYDWLERELDVASPMHIGHIALGTVLGWLEFRELPSFRAKRPRLATWFDEFEARPSMRATPLSGETVD</sequence>
<name>A0A369UR70_9GAMM</name>
<dbReference type="GO" id="GO:0005737">
    <property type="term" value="C:cytoplasm"/>
    <property type="evidence" value="ECO:0007669"/>
    <property type="project" value="TreeGrafter"/>
</dbReference>
<organism evidence="2 3">
    <name type="scientific">Dyella tabacisoli</name>
    <dbReference type="NCBI Taxonomy" id="2282381"/>
    <lineage>
        <taxon>Bacteria</taxon>
        <taxon>Pseudomonadati</taxon>
        <taxon>Pseudomonadota</taxon>
        <taxon>Gammaproteobacteria</taxon>
        <taxon>Lysobacterales</taxon>
        <taxon>Rhodanobacteraceae</taxon>
        <taxon>Dyella</taxon>
    </lineage>
</organism>
<dbReference type="CDD" id="cd03205">
    <property type="entry name" value="GST_C_6"/>
    <property type="match status" value="1"/>
</dbReference>
<dbReference type="SUPFAM" id="SSF52833">
    <property type="entry name" value="Thioredoxin-like"/>
    <property type="match status" value="1"/>
</dbReference>
<evidence type="ECO:0000259" key="1">
    <source>
        <dbReference type="PROSITE" id="PS50404"/>
    </source>
</evidence>
<keyword evidence="2" id="KW-0808">Transferase</keyword>
<dbReference type="SUPFAM" id="SSF47616">
    <property type="entry name" value="GST C-terminal domain-like"/>
    <property type="match status" value="1"/>
</dbReference>
<evidence type="ECO:0000313" key="2">
    <source>
        <dbReference type="EMBL" id="RDD83264.1"/>
    </source>
</evidence>
<comment type="caution">
    <text evidence="2">The sequence shown here is derived from an EMBL/GenBank/DDBJ whole genome shotgun (WGS) entry which is preliminary data.</text>
</comment>
<dbReference type="PANTHER" id="PTHR43968:SF6">
    <property type="entry name" value="GLUTATHIONE S-TRANSFERASE OMEGA"/>
    <property type="match status" value="1"/>
</dbReference>
<dbReference type="OrthoDB" id="8634103at2"/>
<accession>A0A369UR70</accession>
<dbReference type="AlphaFoldDB" id="A0A369UR70"/>
<evidence type="ECO:0000313" key="3">
    <source>
        <dbReference type="Proteomes" id="UP000253782"/>
    </source>
</evidence>
<dbReference type="Gene3D" id="3.40.30.10">
    <property type="entry name" value="Glutaredoxin"/>
    <property type="match status" value="1"/>
</dbReference>
<dbReference type="PANTHER" id="PTHR43968">
    <property type="match status" value="1"/>
</dbReference>